<dbReference type="Pfam" id="PF03808">
    <property type="entry name" value="Glyco_tran_WecG"/>
    <property type="match status" value="1"/>
</dbReference>
<dbReference type="PANTHER" id="PTHR34136">
    <property type="match status" value="1"/>
</dbReference>
<reference evidence="3 4" key="1">
    <citation type="submission" date="2018-07" db="EMBL/GenBank/DDBJ databases">
        <title>Modular assembly of carbohydrate-degrading microbial communities in the ocean.</title>
        <authorList>
            <person name="Enke T.N."/>
            <person name="Datta M.S."/>
            <person name="Schwartzman J.A."/>
            <person name="Cermak N."/>
            <person name="Schmitz D.A."/>
            <person name="Barrere J."/>
            <person name="Cordero O.X."/>
        </authorList>
    </citation>
    <scope>NUCLEOTIDE SEQUENCE [LARGE SCALE GENOMIC DNA]</scope>
    <source>
        <strain evidence="3 4">C3M10</strain>
    </source>
</reference>
<dbReference type="OrthoDB" id="9771846at2"/>
<dbReference type="GO" id="GO:0016758">
    <property type="term" value="F:hexosyltransferase activity"/>
    <property type="evidence" value="ECO:0007669"/>
    <property type="project" value="TreeGrafter"/>
</dbReference>
<evidence type="ECO:0000313" key="4">
    <source>
        <dbReference type="Proteomes" id="UP000252706"/>
    </source>
</evidence>
<protein>
    <submittedName>
        <fullName evidence="3">Glycosyltransferase</fullName>
    </submittedName>
</protein>
<proteinExistence type="predicted"/>
<dbReference type="RefSeq" id="WP_113821867.1">
    <property type="nucleotide sequence ID" value="NZ_QOCE01000005.1"/>
</dbReference>
<dbReference type="EMBL" id="QOCE01000005">
    <property type="protein sequence ID" value="RBW61606.1"/>
    <property type="molecule type" value="Genomic_DNA"/>
</dbReference>
<accession>A0A366XE17</accession>
<dbReference type="CDD" id="cd06533">
    <property type="entry name" value="Glyco_transf_WecG_TagA"/>
    <property type="match status" value="1"/>
</dbReference>
<comment type="caution">
    <text evidence="3">The sequence shown here is derived from an EMBL/GenBank/DDBJ whole genome shotgun (WGS) entry which is preliminary data.</text>
</comment>
<dbReference type="PANTHER" id="PTHR34136:SF1">
    <property type="entry name" value="UDP-N-ACETYL-D-MANNOSAMINURONIC ACID TRANSFERASE"/>
    <property type="match status" value="1"/>
</dbReference>
<name>A0A366XE17_9RHOB</name>
<dbReference type="NCBIfam" id="TIGR00696">
    <property type="entry name" value="wecG_tagA_cpsF"/>
    <property type="match status" value="1"/>
</dbReference>
<evidence type="ECO:0000256" key="2">
    <source>
        <dbReference type="ARBA" id="ARBA00022679"/>
    </source>
</evidence>
<evidence type="ECO:0000313" key="3">
    <source>
        <dbReference type="EMBL" id="RBW61606.1"/>
    </source>
</evidence>
<gene>
    <name evidence="3" type="ORF">DS909_02535</name>
</gene>
<evidence type="ECO:0000256" key="1">
    <source>
        <dbReference type="ARBA" id="ARBA00022676"/>
    </source>
</evidence>
<organism evidence="3 4">
    <name type="scientific">Phaeobacter gallaeciensis</name>
    <dbReference type="NCBI Taxonomy" id="60890"/>
    <lineage>
        <taxon>Bacteria</taxon>
        <taxon>Pseudomonadati</taxon>
        <taxon>Pseudomonadota</taxon>
        <taxon>Alphaproteobacteria</taxon>
        <taxon>Rhodobacterales</taxon>
        <taxon>Roseobacteraceae</taxon>
        <taxon>Phaeobacter</taxon>
    </lineage>
</organism>
<keyword evidence="1" id="KW-0328">Glycosyltransferase</keyword>
<sequence length="253" mass="27424">MQFAFGDQAVKVNIPTRVALFEEIKRRFSERQGFALATVNLDHLVKLSEDAAFAQVYAAQDLIVADGRPIVALSRMAQRPVDLMPGSDLVRPLCTLAAESGARVALVGSSDQALADAKAVLEADTPGLEIVYCCAPAYGFDPSGDIAEEILLGLNDAGVQLCFLALGAPKQENLALRGRTLAPKVGFASVGAGLDFLGRHQVRAPLWVRKIALEWLWRACSNPVRLFPRYAKCALIFPGQMVRAFKMRNVAQD</sequence>
<dbReference type="InterPro" id="IPR004629">
    <property type="entry name" value="WecG_TagA_CpsF"/>
</dbReference>
<dbReference type="AlphaFoldDB" id="A0A366XE17"/>
<dbReference type="Proteomes" id="UP000252706">
    <property type="component" value="Unassembled WGS sequence"/>
</dbReference>
<keyword evidence="2 3" id="KW-0808">Transferase</keyword>